<dbReference type="Pfam" id="PF13650">
    <property type="entry name" value="Asp_protease_2"/>
    <property type="match status" value="1"/>
</dbReference>
<gene>
    <name evidence="3" type="ORF">MANES_13G044900</name>
</gene>
<reference evidence="3" key="1">
    <citation type="submission" date="2016-02" db="EMBL/GenBank/DDBJ databases">
        <title>WGS assembly of Manihot esculenta.</title>
        <authorList>
            <person name="Bredeson J.V."/>
            <person name="Prochnik S.E."/>
            <person name="Lyons J.B."/>
            <person name="Schmutz J."/>
            <person name="Grimwood J."/>
            <person name="Vrebalov J."/>
            <person name="Bart R.S."/>
            <person name="Amuge T."/>
            <person name="Ferguson M.E."/>
            <person name="Green R."/>
            <person name="Putnam N."/>
            <person name="Stites J."/>
            <person name="Rounsley S."/>
            <person name="Rokhsar D.S."/>
        </authorList>
    </citation>
    <scope>NUCLEOTIDE SEQUENCE [LARGE SCALE GENOMIC DNA]</scope>
    <source>
        <tissue evidence="3">Leaf</tissue>
    </source>
</reference>
<sequence>MDQRVELLEQSIQSLSGGQEGIAKRLEELFSQLNSRMDRLSIQSSPGKGVESEAHTPESRTNLTRSRSTFYTPKLVKLDFPRFDEKEDPSSWVCRAEQFFQFYHTTDDERVEIASFHLNLVITWADFKEGFYARYGPNQLIDYFGELSKLQQRGTIQMYQTQFEKLLAKVGPLSQARQVGCFISGLISSIRTDVQANRPKSLSEAIALARLYEAKNSVQVKGTSTTSRPAFQTSRPSPVISQPAANPVKRLTWDELNERKKLALYFKCNEKFRPGHRCKKLFSIQAVLEESDDDMEMEIEEQDQTEVPAISLHAISGFEGPDTMRLRGKLANQFGTILVDSGSTHNFVSEKFARKAGIEPTTSKKIKVLVASGEELMSLGKCTQTEILAMMWFLEHSGCEHWGQ</sequence>
<feature type="domain" description="Ty3 transposon capsid-like protein" evidence="2">
    <location>
        <begin position="122"/>
        <end position="222"/>
    </location>
</feature>
<proteinExistence type="predicted"/>
<dbReference type="InterPro" id="IPR045358">
    <property type="entry name" value="Ty3_capsid"/>
</dbReference>
<protein>
    <recommendedName>
        <fullName evidence="2">Ty3 transposon capsid-like protein domain-containing protein</fullName>
    </recommendedName>
</protein>
<dbReference type="AlphaFoldDB" id="A0A2C9UNY7"/>
<dbReference type="InterPro" id="IPR032567">
    <property type="entry name" value="RTL1-rel"/>
</dbReference>
<evidence type="ECO:0000256" key="1">
    <source>
        <dbReference type="SAM" id="MobiDB-lite"/>
    </source>
</evidence>
<feature type="region of interest" description="Disordered" evidence="1">
    <location>
        <begin position="41"/>
        <end position="64"/>
    </location>
</feature>
<evidence type="ECO:0000259" key="2">
    <source>
        <dbReference type="Pfam" id="PF19259"/>
    </source>
</evidence>
<dbReference type="InterPro" id="IPR021109">
    <property type="entry name" value="Peptidase_aspartic_dom_sf"/>
</dbReference>
<name>A0A2C9UNY7_MANES</name>
<dbReference type="Gene3D" id="2.40.70.10">
    <property type="entry name" value="Acid Proteases"/>
    <property type="match status" value="1"/>
</dbReference>
<organism evidence="3">
    <name type="scientific">Manihot esculenta</name>
    <name type="common">Cassava</name>
    <name type="synonym">Jatropha manihot</name>
    <dbReference type="NCBI Taxonomy" id="3983"/>
    <lineage>
        <taxon>Eukaryota</taxon>
        <taxon>Viridiplantae</taxon>
        <taxon>Streptophyta</taxon>
        <taxon>Embryophyta</taxon>
        <taxon>Tracheophyta</taxon>
        <taxon>Spermatophyta</taxon>
        <taxon>Magnoliopsida</taxon>
        <taxon>eudicotyledons</taxon>
        <taxon>Gunneridae</taxon>
        <taxon>Pentapetalae</taxon>
        <taxon>rosids</taxon>
        <taxon>fabids</taxon>
        <taxon>Malpighiales</taxon>
        <taxon>Euphorbiaceae</taxon>
        <taxon>Crotonoideae</taxon>
        <taxon>Manihoteae</taxon>
        <taxon>Manihot</taxon>
    </lineage>
</organism>
<dbReference type="EMBL" id="CM004399">
    <property type="protein sequence ID" value="OAY32775.1"/>
    <property type="molecule type" value="Genomic_DNA"/>
</dbReference>
<accession>A0A2C9UNY7</accession>
<dbReference type="PANTHER" id="PTHR15503">
    <property type="entry name" value="LDOC1 RELATED"/>
    <property type="match status" value="1"/>
</dbReference>
<evidence type="ECO:0000313" key="3">
    <source>
        <dbReference type="EMBL" id="OAY32775.1"/>
    </source>
</evidence>
<dbReference type="Pfam" id="PF19259">
    <property type="entry name" value="Ty3_capsid"/>
    <property type="match status" value="1"/>
</dbReference>
<dbReference type="CDD" id="cd00303">
    <property type="entry name" value="retropepsin_like"/>
    <property type="match status" value="1"/>
</dbReference>
<feature type="region of interest" description="Disordered" evidence="1">
    <location>
        <begin position="223"/>
        <end position="243"/>
    </location>
</feature>
<dbReference type="PANTHER" id="PTHR15503:SF22">
    <property type="entry name" value="TRANSPOSON TY3-I GAG POLYPROTEIN"/>
    <property type="match status" value="1"/>
</dbReference>